<gene>
    <name evidence="5" type="ORF">ACFSGI_04865</name>
</gene>
<dbReference type="InterPro" id="IPR000835">
    <property type="entry name" value="HTH_MarR-typ"/>
</dbReference>
<evidence type="ECO:0000256" key="3">
    <source>
        <dbReference type="ARBA" id="ARBA00023163"/>
    </source>
</evidence>
<organism evidence="5 6">
    <name type="scientific">Paenibacillus nicotianae</name>
    <dbReference type="NCBI Taxonomy" id="1526551"/>
    <lineage>
        <taxon>Bacteria</taxon>
        <taxon>Bacillati</taxon>
        <taxon>Bacillota</taxon>
        <taxon>Bacilli</taxon>
        <taxon>Bacillales</taxon>
        <taxon>Paenibacillaceae</taxon>
        <taxon>Paenibacillus</taxon>
    </lineage>
</organism>
<evidence type="ECO:0000256" key="2">
    <source>
        <dbReference type="ARBA" id="ARBA00023125"/>
    </source>
</evidence>
<dbReference type="PANTHER" id="PTHR33164:SF64">
    <property type="entry name" value="TRANSCRIPTIONAL REGULATOR SLYA"/>
    <property type="match status" value="1"/>
</dbReference>
<dbReference type="RefSeq" id="WP_379282582.1">
    <property type="nucleotide sequence ID" value="NZ_JBHUGF010000010.1"/>
</dbReference>
<evidence type="ECO:0000256" key="1">
    <source>
        <dbReference type="ARBA" id="ARBA00023015"/>
    </source>
</evidence>
<dbReference type="Pfam" id="PF12802">
    <property type="entry name" value="MarR_2"/>
    <property type="match status" value="1"/>
</dbReference>
<evidence type="ECO:0000313" key="5">
    <source>
        <dbReference type="EMBL" id="MFD1989278.1"/>
    </source>
</evidence>
<sequence>MSSKDSEQHQQYARAALNSPTPLIKKTYITIKRQIEQSLRSLDMTSQQSQALHEIATQPGITNHELEHQLLIEKSSVTSLVNGIEKRGWIVRNSHPNDARMKQITLTPAGQQKHIQAQQAVNEVKSRSTHTFTDQELDQLKVLLQKLIDVYQSNER</sequence>
<evidence type="ECO:0000313" key="6">
    <source>
        <dbReference type="Proteomes" id="UP001597403"/>
    </source>
</evidence>
<dbReference type="SUPFAM" id="SSF46785">
    <property type="entry name" value="Winged helix' DNA-binding domain"/>
    <property type="match status" value="1"/>
</dbReference>
<comment type="caution">
    <text evidence="5">The sequence shown here is derived from an EMBL/GenBank/DDBJ whole genome shotgun (WGS) entry which is preliminary data.</text>
</comment>
<accession>A0ABW4URP1</accession>
<keyword evidence="6" id="KW-1185">Reference proteome</keyword>
<dbReference type="EMBL" id="JBHUGF010000010">
    <property type="protein sequence ID" value="MFD1989278.1"/>
    <property type="molecule type" value="Genomic_DNA"/>
</dbReference>
<keyword evidence="3" id="KW-0804">Transcription</keyword>
<name>A0ABW4URP1_9BACL</name>
<evidence type="ECO:0000259" key="4">
    <source>
        <dbReference type="PROSITE" id="PS50995"/>
    </source>
</evidence>
<dbReference type="PRINTS" id="PR00598">
    <property type="entry name" value="HTHMARR"/>
</dbReference>
<keyword evidence="1" id="KW-0805">Transcription regulation</keyword>
<proteinExistence type="predicted"/>
<keyword evidence="2" id="KW-0238">DNA-binding</keyword>
<reference evidence="6" key="1">
    <citation type="journal article" date="2019" name="Int. J. Syst. Evol. Microbiol.">
        <title>The Global Catalogue of Microorganisms (GCM) 10K type strain sequencing project: providing services to taxonomists for standard genome sequencing and annotation.</title>
        <authorList>
            <consortium name="The Broad Institute Genomics Platform"/>
            <consortium name="The Broad Institute Genome Sequencing Center for Infectious Disease"/>
            <person name="Wu L."/>
            <person name="Ma J."/>
        </authorList>
    </citation>
    <scope>NUCLEOTIDE SEQUENCE [LARGE SCALE GENOMIC DNA]</scope>
    <source>
        <strain evidence="6">CGMCC 1.15067</strain>
    </source>
</reference>
<dbReference type="SMART" id="SM00347">
    <property type="entry name" value="HTH_MARR"/>
    <property type="match status" value="1"/>
</dbReference>
<dbReference type="Proteomes" id="UP001597403">
    <property type="component" value="Unassembled WGS sequence"/>
</dbReference>
<dbReference type="InterPro" id="IPR039422">
    <property type="entry name" value="MarR/SlyA-like"/>
</dbReference>
<dbReference type="Gene3D" id="1.10.10.10">
    <property type="entry name" value="Winged helix-like DNA-binding domain superfamily/Winged helix DNA-binding domain"/>
    <property type="match status" value="1"/>
</dbReference>
<dbReference type="PANTHER" id="PTHR33164">
    <property type="entry name" value="TRANSCRIPTIONAL REGULATOR, MARR FAMILY"/>
    <property type="match status" value="1"/>
</dbReference>
<dbReference type="InterPro" id="IPR036390">
    <property type="entry name" value="WH_DNA-bd_sf"/>
</dbReference>
<feature type="domain" description="HTH marR-type" evidence="4">
    <location>
        <begin position="20"/>
        <end position="149"/>
    </location>
</feature>
<protein>
    <submittedName>
        <fullName evidence="5">MarR family winged helix-turn-helix transcriptional regulator</fullName>
    </submittedName>
</protein>
<dbReference type="PROSITE" id="PS50995">
    <property type="entry name" value="HTH_MARR_2"/>
    <property type="match status" value="1"/>
</dbReference>
<dbReference type="InterPro" id="IPR036388">
    <property type="entry name" value="WH-like_DNA-bd_sf"/>
</dbReference>